<reference evidence="1" key="1">
    <citation type="journal article" date="2016" name="Proc. Natl. Acad. Sci. U.S.A.">
        <title>Lipid metabolic changes in an early divergent fungus govern the establishment of a mutualistic symbiosis with endobacteria.</title>
        <authorList>
            <person name="Lastovetsky O.A."/>
            <person name="Gaspar M.L."/>
            <person name="Mondo S.J."/>
            <person name="LaButti K.M."/>
            <person name="Sandor L."/>
            <person name="Grigoriev I.V."/>
            <person name="Henry S.A."/>
            <person name="Pawlowska T.E."/>
        </authorList>
    </citation>
    <scope>NUCLEOTIDE SEQUENCE [LARGE SCALE GENOMIC DNA]</scope>
    <source>
        <strain evidence="1">ATCC 52814</strain>
    </source>
</reference>
<dbReference type="VEuPathDB" id="FungiDB:BCV72DRAFT_266057"/>
<dbReference type="EMBL" id="KV922201">
    <property type="protein sequence ID" value="ORE01005.1"/>
    <property type="molecule type" value="Genomic_DNA"/>
</dbReference>
<dbReference type="AlphaFoldDB" id="A0A1X0QMM4"/>
<gene>
    <name evidence="1" type="ORF">BCV72DRAFT_266057</name>
</gene>
<proteinExistence type="predicted"/>
<sequence>MPIGSGVRQPSTKETLPLQLKTRYFICDHGRAKAVSKKVAIDASSDVASEASSSSEVVAKIRRVSKKASIKVNCPARITEIISFNSSVNVEYEWHHIYHDPLAALDLTSSRLQKAIKGWINQQVESSKDWKATKATLCLSENNLDAFDMSQAFLKVPAGLLVRYADAYNVIFAKMNKLSRKNPIDMESVRL</sequence>
<protein>
    <submittedName>
        <fullName evidence="1">Uncharacterized protein</fullName>
    </submittedName>
</protein>
<dbReference type="Proteomes" id="UP000242414">
    <property type="component" value="Unassembled WGS sequence"/>
</dbReference>
<evidence type="ECO:0000313" key="1">
    <source>
        <dbReference type="EMBL" id="ORE01005.1"/>
    </source>
</evidence>
<organism evidence="1">
    <name type="scientific">Rhizopus microsporus var. microsporus</name>
    <dbReference type="NCBI Taxonomy" id="86635"/>
    <lineage>
        <taxon>Eukaryota</taxon>
        <taxon>Fungi</taxon>
        <taxon>Fungi incertae sedis</taxon>
        <taxon>Mucoromycota</taxon>
        <taxon>Mucoromycotina</taxon>
        <taxon>Mucoromycetes</taxon>
        <taxon>Mucorales</taxon>
        <taxon>Mucorineae</taxon>
        <taxon>Rhizopodaceae</taxon>
        <taxon>Rhizopus</taxon>
    </lineage>
</organism>
<name>A0A1X0QMM4_RHIZD</name>
<accession>A0A1X0QMM4</accession>